<keyword evidence="2" id="KW-1185">Reference proteome</keyword>
<gene>
    <name evidence="1" type="ORF">GCM10023156_05480</name>
</gene>
<evidence type="ECO:0000313" key="1">
    <source>
        <dbReference type="EMBL" id="GAA4445634.1"/>
    </source>
</evidence>
<reference evidence="2" key="1">
    <citation type="journal article" date="2019" name="Int. J. Syst. Evol. Microbiol.">
        <title>The Global Catalogue of Microorganisms (GCM) 10K type strain sequencing project: providing services to taxonomists for standard genome sequencing and annotation.</title>
        <authorList>
            <consortium name="The Broad Institute Genomics Platform"/>
            <consortium name="The Broad Institute Genome Sequencing Center for Infectious Disease"/>
            <person name="Wu L."/>
            <person name="Ma J."/>
        </authorList>
    </citation>
    <scope>NUCLEOTIDE SEQUENCE [LARGE SCALE GENOMIC DNA]</scope>
    <source>
        <strain evidence="2">JCM 17759</strain>
    </source>
</reference>
<evidence type="ECO:0000313" key="2">
    <source>
        <dbReference type="Proteomes" id="UP001500840"/>
    </source>
</evidence>
<protein>
    <submittedName>
        <fullName evidence="1">Uncharacterized protein</fullName>
    </submittedName>
</protein>
<organism evidence="1 2">
    <name type="scientific">Novipirellula rosea</name>
    <dbReference type="NCBI Taxonomy" id="1031540"/>
    <lineage>
        <taxon>Bacteria</taxon>
        <taxon>Pseudomonadati</taxon>
        <taxon>Planctomycetota</taxon>
        <taxon>Planctomycetia</taxon>
        <taxon>Pirellulales</taxon>
        <taxon>Pirellulaceae</taxon>
        <taxon>Novipirellula</taxon>
    </lineage>
</organism>
<proteinExistence type="predicted"/>
<dbReference type="Proteomes" id="UP001500840">
    <property type="component" value="Unassembled WGS sequence"/>
</dbReference>
<accession>A0ABP8M6Z4</accession>
<dbReference type="EMBL" id="BAABGA010000008">
    <property type="protein sequence ID" value="GAA4445634.1"/>
    <property type="molecule type" value="Genomic_DNA"/>
</dbReference>
<comment type="caution">
    <text evidence="1">The sequence shown here is derived from an EMBL/GenBank/DDBJ whole genome shotgun (WGS) entry which is preliminary data.</text>
</comment>
<name>A0ABP8M6Z4_9BACT</name>
<sequence>MKLDLKGRLVVLRTGRTCFRFAKAEKQSEQADDRTAGGEEKPRVRMIMIRASYQ</sequence>